<dbReference type="PANTHER" id="PTHR13639:SF2">
    <property type="entry name" value="CYTOCHROME C OXIDASE ASSEMBLY FACTOR 4 HOMOLOG, MITOCHONDRIAL"/>
    <property type="match status" value="1"/>
</dbReference>
<dbReference type="GO" id="GO:0033617">
    <property type="term" value="P:mitochondrial respiratory chain complex IV assembly"/>
    <property type="evidence" value="ECO:0007669"/>
    <property type="project" value="InterPro"/>
</dbReference>
<feature type="region of interest" description="Disordered" evidence="1">
    <location>
        <begin position="1"/>
        <end position="27"/>
    </location>
</feature>
<dbReference type="RefSeq" id="XP_028492616.1">
    <property type="nucleotide sequence ID" value="XM_028634688.1"/>
</dbReference>
<dbReference type="AlphaFoldDB" id="A0A3M9Y4T3"/>
<dbReference type="PANTHER" id="PTHR13639">
    <property type="entry name" value="CYTOCHROME C OXIDASE ASSEMBLY FACTOR 4 HOMOLOG, MITOCHONDRIAL"/>
    <property type="match status" value="1"/>
</dbReference>
<keyword evidence="3" id="KW-1185">Reference proteome</keyword>
<gene>
    <name evidence="2" type="ORF">D7B24_000431</name>
</gene>
<name>A0A3M9Y4T3_9PEZI</name>
<evidence type="ECO:0000256" key="1">
    <source>
        <dbReference type="SAM" id="MobiDB-lite"/>
    </source>
</evidence>
<protein>
    <submittedName>
        <fullName evidence="2">Uncharacterized protein</fullName>
    </submittedName>
</protein>
<dbReference type="Proteomes" id="UP000267145">
    <property type="component" value="Unassembled WGS sequence"/>
</dbReference>
<dbReference type="GeneID" id="39604120"/>
<organism evidence="2 3">
    <name type="scientific">Verticillium nonalfalfae</name>
    <dbReference type="NCBI Taxonomy" id="1051616"/>
    <lineage>
        <taxon>Eukaryota</taxon>
        <taxon>Fungi</taxon>
        <taxon>Dikarya</taxon>
        <taxon>Ascomycota</taxon>
        <taxon>Pezizomycotina</taxon>
        <taxon>Sordariomycetes</taxon>
        <taxon>Hypocreomycetidae</taxon>
        <taxon>Glomerellales</taxon>
        <taxon>Plectosphaerellaceae</taxon>
        <taxon>Verticillium</taxon>
    </lineage>
</organism>
<reference evidence="2 3" key="1">
    <citation type="submission" date="2018-10" db="EMBL/GenBank/DDBJ databases">
        <title>Genome sequence of Verticillium nonalfalfae VnAa140.</title>
        <authorList>
            <person name="Stajich J.E."/>
            <person name="Kasson M.T."/>
        </authorList>
    </citation>
    <scope>NUCLEOTIDE SEQUENCE [LARGE SCALE GENOMIC DNA]</scope>
    <source>
        <strain evidence="2 3">VnAa140</strain>
    </source>
</reference>
<accession>A0A3M9Y4T3</accession>
<proteinExistence type="predicted"/>
<evidence type="ECO:0000313" key="2">
    <source>
        <dbReference type="EMBL" id="RNJ54458.1"/>
    </source>
</evidence>
<dbReference type="EMBL" id="RBVV01000103">
    <property type="protein sequence ID" value="RNJ54458.1"/>
    <property type="molecule type" value="Genomic_DNA"/>
</dbReference>
<dbReference type="InterPro" id="IPR039870">
    <property type="entry name" value="Coa4-like"/>
</dbReference>
<dbReference type="STRING" id="1051616.A0A3M9Y4T3"/>
<sequence>MSKQESNAAKSAAPDDDEPDEWDKRIFSTGCAGGLSRDLGAPHPLTVADENMKLTDCYFEKKDWRKCTEEVRFSLTCREKADGGLTRVDGHIQEMLEAARQRPTDELKGCLRRAQRSLQSTIV</sequence>
<dbReference type="GO" id="GO:0005758">
    <property type="term" value="C:mitochondrial intermembrane space"/>
    <property type="evidence" value="ECO:0007669"/>
    <property type="project" value="InterPro"/>
</dbReference>
<evidence type="ECO:0000313" key="3">
    <source>
        <dbReference type="Proteomes" id="UP000267145"/>
    </source>
</evidence>
<comment type="caution">
    <text evidence="2">The sequence shown here is derived from an EMBL/GenBank/DDBJ whole genome shotgun (WGS) entry which is preliminary data.</text>
</comment>